<sequence length="138" mass="15623">MAGKPWYKDGLRFECTQCGACCSGEPGYVWVNDDEIAALATHMQMTIDDFEHKFVRNVGAAKSLVEYSDGDCIFLDPDTRGCSVYESRPIQCRTWPFWDSTLEDKAAWKETCDICPGSGVGKLYNFKQIEARRKEKSV</sequence>
<dbReference type="EMBL" id="CP036261">
    <property type="protein sequence ID" value="QDS86497.1"/>
    <property type="molecule type" value="Genomic_DNA"/>
</dbReference>
<keyword evidence="1" id="KW-0966">Cell projection</keyword>
<dbReference type="AlphaFoldDB" id="A0A517LV50"/>
<keyword evidence="1" id="KW-0808">Transferase</keyword>
<dbReference type="OrthoDB" id="9810361at2"/>
<dbReference type="PANTHER" id="PTHR35866:SF1">
    <property type="entry name" value="YKGJ FAMILY CYSTEINE CLUSTER PROTEIN"/>
    <property type="match status" value="1"/>
</dbReference>
<reference evidence="1 2" key="1">
    <citation type="submission" date="2019-02" db="EMBL/GenBank/DDBJ databases">
        <title>Deep-cultivation of Planctomycetes and their phenomic and genomic characterization uncovers novel biology.</title>
        <authorList>
            <person name="Wiegand S."/>
            <person name="Jogler M."/>
            <person name="Boedeker C."/>
            <person name="Pinto D."/>
            <person name="Vollmers J."/>
            <person name="Rivas-Marin E."/>
            <person name="Kohn T."/>
            <person name="Peeters S.H."/>
            <person name="Heuer A."/>
            <person name="Rast P."/>
            <person name="Oberbeckmann S."/>
            <person name="Bunk B."/>
            <person name="Jeske O."/>
            <person name="Meyerdierks A."/>
            <person name="Storesund J.E."/>
            <person name="Kallscheuer N."/>
            <person name="Luecker S."/>
            <person name="Lage O.M."/>
            <person name="Pohl T."/>
            <person name="Merkel B.J."/>
            <person name="Hornburger P."/>
            <person name="Mueller R.-W."/>
            <person name="Bruemmer F."/>
            <person name="Labrenz M."/>
            <person name="Spormann A.M."/>
            <person name="Op den Camp H."/>
            <person name="Overmann J."/>
            <person name="Amann R."/>
            <person name="Jetten M.S.M."/>
            <person name="Mascher T."/>
            <person name="Medema M.H."/>
            <person name="Devos D.P."/>
            <person name="Kaster A.-K."/>
            <person name="Ovreas L."/>
            <person name="Rohde M."/>
            <person name="Galperin M.Y."/>
            <person name="Jogler C."/>
        </authorList>
    </citation>
    <scope>NUCLEOTIDE SEQUENCE [LARGE SCALE GENOMIC DNA]</scope>
    <source>
        <strain evidence="1 2">EC9</strain>
    </source>
</reference>
<keyword evidence="1" id="KW-0282">Flagellum</keyword>
<dbReference type="PANTHER" id="PTHR35866">
    <property type="entry name" value="PUTATIVE-RELATED"/>
    <property type="match status" value="1"/>
</dbReference>
<dbReference type="KEGG" id="ruv:EC9_06600"/>
<name>A0A517LV50_9BACT</name>
<keyword evidence="1" id="KW-0969">Cilium</keyword>
<protein>
    <submittedName>
        <fullName evidence="1">Flagellin N-methylase</fullName>
    </submittedName>
</protein>
<dbReference type="RefSeq" id="WP_145342273.1">
    <property type="nucleotide sequence ID" value="NZ_CP036261.1"/>
</dbReference>
<evidence type="ECO:0000313" key="2">
    <source>
        <dbReference type="Proteomes" id="UP000319557"/>
    </source>
</evidence>
<gene>
    <name evidence="1" type="ORF">EC9_06600</name>
</gene>
<keyword evidence="2" id="KW-1185">Reference proteome</keyword>
<proteinExistence type="predicted"/>
<organism evidence="1 2">
    <name type="scientific">Rosistilla ulvae</name>
    <dbReference type="NCBI Taxonomy" id="1930277"/>
    <lineage>
        <taxon>Bacteria</taxon>
        <taxon>Pseudomonadati</taxon>
        <taxon>Planctomycetota</taxon>
        <taxon>Planctomycetia</taxon>
        <taxon>Pirellulales</taxon>
        <taxon>Pirellulaceae</taxon>
        <taxon>Rosistilla</taxon>
    </lineage>
</organism>
<evidence type="ECO:0000313" key="1">
    <source>
        <dbReference type="EMBL" id="QDS86497.1"/>
    </source>
</evidence>
<dbReference type="GO" id="GO:0032259">
    <property type="term" value="P:methylation"/>
    <property type="evidence" value="ECO:0007669"/>
    <property type="project" value="UniProtKB-KW"/>
</dbReference>
<dbReference type="InterPro" id="IPR005358">
    <property type="entry name" value="Puta_zinc/iron-chelating_dom"/>
</dbReference>
<dbReference type="GO" id="GO:0008168">
    <property type="term" value="F:methyltransferase activity"/>
    <property type="evidence" value="ECO:0007669"/>
    <property type="project" value="UniProtKB-KW"/>
</dbReference>
<keyword evidence="1" id="KW-0489">Methyltransferase</keyword>
<accession>A0A517LV50</accession>
<dbReference type="Proteomes" id="UP000319557">
    <property type="component" value="Chromosome"/>
</dbReference>
<dbReference type="Pfam" id="PF03692">
    <property type="entry name" value="CxxCxxCC"/>
    <property type="match status" value="1"/>
</dbReference>